<dbReference type="InterPro" id="IPR036388">
    <property type="entry name" value="WH-like_DNA-bd_sf"/>
</dbReference>
<feature type="domain" description="Helix-turn-helix" evidence="1">
    <location>
        <begin position="28"/>
        <end position="75"/>
    </location>
</feature>
<dbReference type="InterPro" id="IPR009061">
    <property type="entry name" value="DNA-bd_dom_put_sf"/>
</dbReference>
<dbReference type="InterPro" id="IPR041657">
    <property type="entry name" value="HTH_17"/>
</dbReference>
<evidence type="ECO:0000313" key="3">
    <source>
        <dbReference type="Proteomes" id="UP000806528"/>
    </source>
</evidence>
<evidence type="ECO:0000313" key="2">
    <source>
        <dbReference type="EMBL" id="MBE3000196.1"/>
    </source>
</evidence>
<accession>A0ABR9P8P5</accession>
<dbReference type="NCBIfam" id="TIGR01764">
    <property type="entry name" value="excise"/>
    <property type="match status" value="1"/>
</dbReference>
<dbReference type="SUPFAM" id="SSF46955">
    <property type="entry name" value="Putative DNA-binding domain"/>
    <property type="match status" value="1"/>
</dbReference>
<keyword evidence="3" id="KW-1185">Reference proteome</keyword>
<proteinExistence type="predicted"/>
<sequence>MGEIFSPLGVSLSLKSSSPAPRRTLADTTDVAEYLDVPKATLDKWAHLGTGPRYSRVGRHRRYRWADVEKWLDANAQGGAAA</sequence>
<gene>
    <name evidence="2" type="ORF">IDM40_16020</name>
</gene>
<protein>
    <submittedName>
        <fullName evidence="2">Helix-turn-helix domain-containing protein</fullName>
    </submittedName>
</protein>
<evidence type="ECO:0000259" key="1">
    <source>
        <dbReference type="Pfam" id="PF12728"/>
    </source>
</evidence>
<organism evidence="2 3">
    <name type="scientific">Nocardiopsis coralli</name>
    <dbReference type="NCBI Taxonomy" id="2772213"/>
    <lineage>
        <taxon>Bacteria</taxon>
        <taxon>Bacillati</taxon>
        <taxon>Actinomycetota</taxon>
        <taxon>Actinomycetes</taxon>
        <taxon>Streptosporangiales</taxon>
        <taxon>Nocardiopsidaceae</taxon>
        <taxon>Nocardiopsis</taxon>
    </lineage>
</organism>
<dbReference type="Gene3D" id="1.10.10.10">
    <property type="entry name" value="Winged helix-like DNA-binding domain superfamily/Winged helix DNA-binding domain"/>
    <property type="match status" value="1"/>
</dbReference>
<dbReference type="Proteomes" id="UP000806528">
    <property type="component" value="Unassembled WGS sequence"/>
</dbReference>
<dbReference type="EMBL" id="JADBGI010000013">
    <property type="protein sequence ID" value="MBE3000196.1"/>
    <property type="molecule type" value="Genomic_DNA"/>
</dbReference>
<reference evidence="2 3" key="1">
    <citation type="submission" date="2020-09" db="EMBL/GenBank/DDBJ databases">
        <title>Diversity and distribution of actinomycetes associated with coral in the coast of Hainan.</title>
        <authorList>
            <person name="Li F."/>
        </authorList>
    </citation>
    <scope>NUCLEOTIDE SEQUENCE [LARGE SCALE GENOMIC DNA]</scope>
    <source>
        <strain evidence="2 3">HNM0947</strain>
    </source>
</reference>
<dbReference type="Pfam" id="PF12728">
    <property type="entry name" value="HTH_17"/>
    <property type="match status" value="1"/>
</dbReference>
<dbReference type="InterPro" id="IPR010093">
    <property type="entry name" value="SinI_DNA-bd"/>
</dbReference>
<name>A0ABR9P8P5_9ACTN</name>
<comment type="caution">
    <text evidence="2">The sequence shown here is derived from an EMBL/GenBank/DDBJ whole genome shotgun (WGS) entry which is preliminary data.</text>
</comment>